<dbReference type="Proteomes" id="UP000182840">
    <property type="component" value="Chromosome"/>
</dbReference>
<name>A0A1L3SP74_9HYPH</name>
<feature type="signal peptide" evidence="1">
    <location>
        <begin position="1"/>
        <end position="20"/>
    </location>
</feature>
<evidence type="ECO:0000256" key="1">
    <source>
        <dbReference type="SAM" id="SignalP"/>
    </source>
</evidence>
<evidence type="ECO:0000313" key="2">
    <source>
        <dbReference type="EMBL" id="APH71204.1"/>
    </source>
</evidence>
<evidence type="ECO:0000313" key="3">
    <source>
        <dbReference type="Proteomes" id="UP000182840"/>
    </source>
</evidence>
<dbReference type="STRING" id="1670800.BSQ44_07310"/>
<keyword evidence="3" id="KW-1185">Reference proteome</keyword>
<keyword evidence="1" id="KW-0732">Signal</keyword>
<dbReference type="RefSeq" id="WP_072602609.1">
    <property type="nucleotide sequence ID" value="NZ_CP018171.1"/>
</dbReference>
<dbReference type="AlphaFoldDB" id="A0A1L3SP74"/>
<protein>
    <submittedName>
        <fullName evidence="2">Uncharacterized protein</fullName>
    </submittedName>
</protein>
<sequence length="90" mass="9516">MKKLLGAAALVAVICSPAVADEKYDRSIDEAAARILAQKIGDIRGSFAPDAEQVFVPAAIDHTASVGSTRRWPEGLVRARDPLVAVNVAF</sequence>
<dbReference type="KEGG" id="meso:BSQ44_07310"/>
<accession>A0A1L3SP74</accession>
<reference evidence="3" key="1">
    <citation type="submission" date="2016-11" db="EMBL/GenBank/DDBJ databases">
        <title>Mesorhizobium oceanicum sp. nov., isolated from deep seawater in South China Sea.</title>
        <authorList>
            <person name="Fu G.-Y."/>
        </authorList>
    </citation>
    <scope>NUCLEOTIDE SEQUENCE [LARGE SCALE GENOMIC DNA]</scope>
    <source>
        <strain evidence="3">B7</strain>
    </source>
</reference>
<proteinExistence type="predicted"/>
<dbReference type="EMBL" id="CP018171">
    <property type="protein sequence ID" value="APH71204.1"/>
    <property type="molecule type" value="Genomic_DNA"/>
</dbReference>
<feature type="chain" id="PRO_5009856949" evidence="1">
    <location>
        <begin position="21"/>
        <end position="90"/>
    </location>
</feature>
<gene>
    <name evidence="2" type="ORF">BSQ44_07310</name>
</gene>
<organism evidence="2 3">
    <name type="scientific">Aquibium oceanicum</name>
    <dbReference type="NCBI Taxonomy" id="1670800"/>
    <lineage>
        <taxon>Bacteria</taxon>
        <taxon>Pseudomonadati</taxon>
        <taxon>Pseudomonadota</taxon>
        <taxon>Alphaproteobacteria</taxon>
        <taxon>Hyphomicrobiales</taxon>
        <taxon>Phyllobacteriaceae</taxon>
        <taxon>Aquibium</taxon>
    </lineage>
</organism>
<dbReference type="OrthoDB" id="8101336at2"/>